<evidence type="ECO:0000313" key="5">
    <source>
        <dbReference type="EMBL" id="TVX99074.1"/>
    </source>
</evidence>
<dbReference type="SUPFAM" id="SSF116734">
    <property type="entry name" value="DNA methylase specificity domain"/>
    <property type="match status" value="2"/>
</dbReference>
<feature type="domain" description="Type I restriction modification DNA specificity" evidence="4">
    <location>
        <begin position="3"/>
        <end position="185"/>
    </location>
</feature>
<keyword evidence="3" id="KW-0238">DNA-binding</keyword>
<dbReference type="GO" id="GO:0003677">
    <property type="term" value="F:DNA binding"/>
    <property type="evidence" value="ECO:0007669"/>
    <property type="project" value="UniProtKB-KW"/>
</dbReference>
<name>A0A559JGS1_9BACL</name>
<sequence length="468" mass="52262">MSVDWPIQTLGEVCEKITDGAHNSPKSVDHGKPMASVKDLTRFGIDLSNARLISQEDFEKLVKQGCQPEVGDVLIAKDGNSALDTVCTVDEPTNVVLLSSVAILRPHKDKLDSDFLKYYFSSKQVIEYLKNNFISGAAIPRVVLKDLRKAEIKVPPLYIQKGISKKLRALDDKIKLNNQINDTLESIVQAIFKSWFVDFEPVKAKMRALQAGHSNNEAEHAAMRAISGKDETELKQLQQQKPEYFVELTKTAAVFPSTMEESNLGCIPEGWTISEIGNEVTVVGGGTPSTKNNEFWDGGIFLWATPKDLSNLREKVLIDTERKITEEGLKRISSGLLPVNTVLMSSRAPVGYLAIAKVPLAINQGFIAMNCNKILSSEYVLQWCSFQMDEIKQRASGTTFAEISKKSFNPIPVVVPMYEVIEKFTNHVKFIYSKIEQNIQESMTLSQLKESLLPKLLSGEIELIDEEY</sequence>
<dbReference type="Gene3D" id="3.90.220.20">
    <property type="entry name" value="DNA methylase specificity domains"/>
    <property type="match status" value="2"/>
</dbReference>
<dbReference type="RefSeq" id="WP_144702858.1">
    <property type="nucleotide sequence ID" value="NZ_VNJJ01000007.1"/>
</dbReference>
<dbReference type="InterPro" id="IPR044946">
    <property type="entry name" value="Restrct_endonuc_typeI_TRD_sf"/>
</dbReference>
<dbReference type="OrthoDB" id="9795776at2"/>
<keyword evidence="5" id="KW-0378">Hydrolase</keyword>
<keyword evidence="5" id="KW-0255">Endonuclease</keyword>
<proteinExistence type="inferred from homology"/>
<dbReference type="Proteomes" id="UP000316330">
    <property type="component" value="Unassembled WGS sequence"/>
</dbReference>
<evidence type="ECO:0000256" key="3">
    <source>
        <dbReference type="ARBA" id="ARBA00023125"/>
    </source>
</evidence>
<feature type="domain" description="Type I restriction modification DNA specificity" evidence="4">
    <location>
        <begin position="268"/>
        <end position="419"/>
    </location>
</feature>
<dbReference type="PANTHER" id="PTHR30408">
    <property type="entry name" value="TYPE-1 RESTRICTION ENZYME ECOKI SPECIFICITY PROTEIN"/>
    <property type="match status" value="1"/>
</dbReference>
<organism evidence="5 6">
    <name type="scientific">Cohnella terricola</name>
    <dbReference type="NCBI Taxonomy" id="1289167"/>
    <lineage>
        <taxon>Bacteria</taxon>
        <taxon>Bacillati</taxon>
        <taxon>Bacillota</taxon>
        <taxon>Bacilli</taxon>
        <taxon>Bacillales</taxon>
        <taxon>Paenibacillaceae</taxon>
        <taxon>Cohnella</taxon>
    </lineage>
</organism>
<reference evidence="5 6" key="1">
    <citation type="submission" date="2019-07" db="EMBL/GenBank/DDBJ databases">
        <authorList>
            <person name="Kim J."/>
        </authorList>
    </citation>
    <scope>NUCLEOTIDE SEQUENCE [LARGE SCALE GENOMIC DNA]</scope>
    <source>
        <strain evidence="5 6">G13</strain>
    </source>
</reference>
<dbReference type="PANTHER" id="PTHR30408:SF12">
    <property type="entry name" value="TYPE I RESTRICTION ENZYME MJAVIII SPECIFICITY SUBUNIT"/>
    <property type="match status" value="1"/>
</dbReference>
<evidence type="ECO:0000259" key="4">
    <source>
        <dbReference type="Pfam" id="PF01420"/>
    </source>
</evidence>
<dbReference type="AlphaFoldDB" id="A0A559JGS1"/>
<protein>
    <submittedName>
        <fullName evidence="5">Restriction endonuclease subunit S</fullName>
    </submittedName>
</protein>
<keyword evidence="2" id="KW-0680">Restriction system</keyword>
<dbReference type="EMBL" id="VNJJ01000007">
    <property type="protein sequence ID" value="TVX99074.1"/>
    <property type="molecule type" value="Genomic_DNA"/>
</dbReference>
<dbReference type="Pfam" id="PF01420">
    <property type="entry name" value="Methylase_S"/>
    <property type="match status" value="2"/>
</dbReference>
<comment type="caution">
    <text evidence="5">The sequence shown here is derived from an EMBL/GenBank/DDBJ whole genome shotgun (WGS) entry which is preliminary data.</text>
</comment>
<accession>A0A559JGS1</accession>
<dbReference type="GO" id="GO:0009307">
    <property type="term" value="P:DNA restriction-modification system"/>
    <property type="evidence" value="ECO:0007669"/>
    <property type="project" value="UniProtKB-KW"/>
</dbReference>
<dbReference type="InterPro" id="IPR052021">
    <property type="entry name" value="Type-I_RS_S_subunit"/>
</dbReference>
<dbReference type="GO" id="GO:0004519">
    <property type="term" value="F:endonuclease activity"/>
    <property type="evidence" value="ECO:0007669"/>
    <property type="project" value="UniProtKB-KW"/>
</dbReference>
<evidence type="ECO:0000313" key="6">
    <source>
        <dbReference type="Proteomes" id="UP000316330"/>
    </source>
</evidence>
<comment type="similarity">
    <text evidence="1">Belongs to the type-I restriction system S methylase family.</text>
</comment>
<dbReference type="CDD" id="cd17246">
    <property type="entry name" value="RMtype1_S_SonII-TRD2-CR2_like"/>
    <property type="match status" value="1"/>
</dbReference>
<keyword evidence="5" id="KW-0540">Nuclease</keyword>
<gene>
    <name evidence="5" type="ORF">FPZ45_14065</name>
</gene>
<evidence type="ECO:0000256" key="1">
    <source>
        <dbReference type="ARBA" id="ARBA00010923"/>
    </source>
</evidence>
<evidence type="ECO:0000256" key="2">
    <source>
        <dbReference type="ARBA" id="ARBA00022747"/>
    </source>
</evidence>
<dbReference type="CDD" id="cd17273">
    <property type="entry name" value="RMtype1_S_EcoJA69PI-TRD1-CR1_like"/>
    <property type="match status" value="1"/>
</dbReference>
<dbReference type="InterPro" id="IPR000055">
    <property type="entry name" value="Restrct_endonuc_typeI_TRD"/>
</dbReference>
<keyword evidence="6" id="KW-1185">Reference proteome</keyword>